<dbReference type="Pfam" id="PF00454">
    <property type="entry name" value="PI3_PI4_kinase"/>
    <property type="match status" value="1"/>
</dbReference>
<dbReference type="InterPro" id="IPR011009">
    <property type="entry name" value="Kinase-like_dom_sf"/>
</dbReference>
<comment type="subunit">
    <text evidence="12">Component of the autophagy-specific VPS34 PI3-kinase complex I composed of at least VPS15, VPS30, VPS34, and of the VPS34 PI3-kinase complex II composed of VPS15, VPS30, VPS34 and VPS38. Interacts with VMNA7.</text>
</comment>
<dbReference type="PROSITE" id="PS51547">
    <property type="entry name" value="C2_PI3K"/>
    <property type="match status" value="1"/>
</dbReference>
<reference evidence="19 20" key="1">
    <citation type="journal article" date="2023" name="Elife">
        <title>Identification of key yeast species and microbe-microbe interactions impacting larval growth of Drosophila in the wild.</title>
        <authorList>
            <person name="Mure A."/>
            <person name="Sugiura Y."/>
            <person name="Maeda R."/>
            <person name="Honda K."/>
            <person name="Sakurai N."/>
            <person name="Takahashi Y."/>
            <person name="Watada M."/>
            <person name="Katoh T."/>
            <person name="Gotoh A."/>
            <person name="Gotoh Y."/>
            <person name="Taniguchi I."/>
            <person name="Nakamura K."/>
            <person name="Hayashi T."/>
            <person name="Katayama T."/>
            <person name="Uemura T."/>
            <person name="Hattori Y."/>
        </authorList>
    </citation>
    <scope>NUCLEOTIDE SEQUENCE [LARGE SCALE GENOMIC DNA]</scope>
    <source>
        <strain evidence="19 20">SC-9</strain>
    </source>
</reference>
<feature type="domain" description="C2 PI3K-type" evidence="18">
    <location>
        <begin position="35"/>
        <end position="229"/>
    </location>
</feature>
<dbReference type="InterPro" id="IPR000403">
    <property type="entry name" value="PI3/4_kinase_cat_dom"/>
</dbReference>
<dbReference type="SUPFAM" id="SSF49562">
    <property type="entry name" value="C2 domain (Calcium/lipid-binding domain, CaLB)"/>
    <property type="match status" value="1"/>
</dbReference>
<dbReference type="CDD" id="cd00896">
    <property type="entry name" value="PI3Kc_III"/>
    <property type="match status" value="1"/>
</dbReference>
<dbReference type="GeneID" id="90070839"/>
<dbReference type="Gene3D" id="3.30.1010.10">
    <property type="entry name" value="Phosphatidylinositol 3-kinase Catalytic Subunit, Chain A, domain 4"/>
    <property type="match status" value="1"/>
</dbReference>
<dbReference type="SMART" id="SM00146">
    <property type="entry name" value="PI3Kc"/>
    <property type="match status" value="1"/>
</dbReference>
<dbReference type="InterPro" id="IPR016024">
    <property type="entry name" value="ARM-type_fold"/>
</dbReference>
<dbReference type="Gene3D" id="1.10.1070.11">
    <property type="entry name" value="Phosphatidylinositol 3-/4-kinase, catalytic domain"/>
    <property type="match status" value="1"/>
</dbReference>
<keyword evidence="7" id="KW-0418">Kinase</keyword>
<evidence type="ECO:0000256" key="9">
    <source>
        <dbReference type="ARBA" id="ARBA00023985"/>
    </source>
</evidence>
<dbReference type="AlphaFoldDB" id="A0AAV5QD38"/>
<dbReference type="PANTHER" id="PTHR10048:SF7">
    <property type="entry name" value="PHOSPHATIDYLINOSITOL 3-KINASE CATALYTIC SUBUNIT TYPE 3"/>
    <property type="match status" value="1"/>
</dbReference>
<dbReference type="GO" id="GO:0016303">
    <property type="term" value="F:1-phosphatidylinositol-3-kinase activity"/>
    <property type="evidence" value="ECO:0007669"/>
    <property type="project" value="UniProtKB-EC"/>
</dbReference>
<evidence type="ECO:0000256" key="11">
    <source>
        <dbReference type="ARBA" id="ARBA00059175"/>
    </source>
</evidence>
<evidence type="ECO:0000259" key="17">
    <source>
        <dbReference type="PROSITE" id="PS51545"/>
    </source>
</evidence>
<dbReference type="GO" id="GO:0048015">
    <property type="term" value="P:phosphatidylinositol-mediated signaling"/>
    <property type="evidence" value="ECO:0007669"/>
    <property type="project" value="TreeGrafter"/>
</dbReference>
<dbReference type="InterPro" id="IPR015433">
    <property type="entry name" value="PI3/4_kinase"/>
</dbReference>
<keyword evidence="14" id="KW-0175">Coiled coil</keyword>
<evidence type="ECO:0000256" key="1">
    <source>
        <dbReference type="ARBA" id="ARBA00004150"/>
    </source>
</evidence>
<gene>
    <name evidence="19" type="ORF">DASC09_001850</name>
</gene>
<dbReference type="Pfam" id="PF00613">
    <property type="entry name" value="PI3Ka"/>
    <property type="match status" value="1"/>
</dbReference>
<dbReference type="InterPro" id="IPR057756">
    <property type="entry name" value="PI3-kinase_type3/VPS34_cat"/>
</dbReference>
<protein>
    <recommendedName>
        <fullName evidence="10">Phosphatidylinositol 3-kinase VPS34</fullName>
        <ecNumber evidence="4">2.7.1.137</ecNumber>
    </recommendedName>
    <alternativeName>
        <fullName evidence="13">Vacuolar protein sorting-associated protein 34</fullName>
    </alternativeName>
</protein>
<comment type="subcellular location">
    <subcellularLocation>
        <location evidence="2">Endosome membrane</location>
        <topology evidence="2">Peripheral membrane protein</topology>
    </subcellularLocation>
    <subcellularLocation>
        <location evidence="1">Golgi apparatus</location>
        <location evidence="1">trans-Golgi network membrane</location>
        <topology evidence="1">Peripheral membrane protein</topology>
    </subcellularLocation>
</comment>
<dbReference type="SUPFAM" id="SSF48371">
    <property type="entry name" value="ARM repeat"/>
    <property type="match status" value="1"/>
</dbReference>
<dbReference type="Proteomes" id="UP001360560">
    <property type="component" value="Unassembled WGS sequence"/>
</dbReference>
<dbReference type="PROSITE" id="PS00916">
    <property type="entry name" value="PI3_4_KINASE_2"/>
    <property type="match status" value="1"/>
</dbReference>
<dbReference type="Gene3D" id="2.60.40.150">
    <property type="entry name" value="C2 domain"/>
    <property type="match status" value="1"/>
</dbReference>
<evidence type="ECO:0000256" key="12">
    <source>
        <dbReference type="ARBA" id="ARBA00061999"/>
    </source>
</evidence>
<evidence type="ECO:0000256" key="15">
    <source>
        <dbReference type="SAM" id="MobiDB-lite"/>
    </source>
</evidence>
<dbReference type="FunFam" id="1.10.1070.11:FF:000002">
    <property type="entry name" value="Phosphatidylinositol 3-kinase catalytic subunit type 3"/>
    <property type="match status" value="1"/>
</dbReference>
<dbReference type="GO" id="GO:0005777">
    <property type="term" value="C:peroxisome"/>
    <property type="evidence" value="ECO:0007669"/>
    <property type="project" value="TreeGrafter"/>
</dbReference>
<comment type="catalytic activity">
    <reaction evidence="9">
        <text>a 1,2-diacyl-sn-glycero-3-phospho-(1D-myo-inositol) + ATP = a 1,2-diacyl-sn-glycero-3-phospho-(1D-myo-inositol-3-phosphate) + ADP + H(+)</text>
        <dbReference type="Rhea" id="RHEA:12709"/>
        <dbReference type="ChEBI" id="CHEBI:15378"/>
        <dbReference type="ChEBI" id="CHEBI:30616"/>
        <dbReference type="ChEBI" id="CHEBI:57880"/>
        <dbReference type="ChEBI" id="CHEBI:58088"/>
        <dbReference type="ChEBI" id="CHEBI:456216"/>
        <dbReference type="EC" id="2.7.1.137"/>
    </reaction>
    <physiologicalReaction direction="left-to-right" evidence="9">
        <dbReference type="Rhea" id="RHEA:12710"/>
    </physiologicalReaction>
</comment>
<evidence type="ECO:0000313" key="20">
    <source>
        <dbReference type="Proteomes" id="UP001360560"/>
    </source>
</evidence>
<dbReference type="GO" id="GO:0006897">
    <property type="term" value="P:endocytosis"/>
    <property type="evidence" value="ECO:0007669"/>
    <property type="project" value="TreeGrafter"/>
</dbReference>
<dbReference type="GO" id="GO:0005794">
    <property type="term" value="C:Golgi apparatus"/>
    <property type="evidence" value="ECO:0007669"/>
    <property type="project" value="UniProtKB-SubCell"/>
</dbReference>
<dbReference type="SUPFAM" id="SSF56112">
    <property type="entry name" value="Protein kinase-like (PK-like)"/>
    <property type="match status" value="1"/>
</dbReference>
<comment type="caution">
    <text evidence="19">The sequence shown here is derived from an EMBL/GenBank/DDBJ whole genome shotgun (WGS) entry which is preliminary data.</text>
</comment>
<comment type="similarity">
    <text evidence="3">Belongs to the PI3/PI4-kinase family. Type III PI4K subfamily.</text>
</comment>
<dbReference type="PROSITE" id="PS50290">
    <property type="entry name" value="PI3_4_KINASE_3"/>
    <property type="match status" value="1"/>
</dbReference>
<dbReference type="InterPro" id="IPR042236">
    <property type="entry name" value="PI3K_accessory_sf"/>
</dbReference>
<dbReference type="GO" id="GO:0034272">
    <property type="term" value="C:phosphatidylinositol 3-kinase complex, class III, type II"/>
    <property type="evidence" value="ECO:0007669"/>
    <property type="project" value="TreeGrafter"/>
</dbReference>
<evidence type="ECO:0000256" key="13">
    <source>
        <dbReference type="ARBA" id="ARBA00077947"/>
    </source>
</evidence>
<dbReference type="Gene3D" id="1.25.40.70">
    <property type="entry name" value="Phosphatidylinositol 3-kinase, accessory domain (PIK)"/>
    <property type="match status" value="1"/>
</dbReference>
<dbReference type="GO" id="GO:0034271">
    <property type="term" value="C:phosphatidylinositol 3-kinase complex, class III, type I"/>
    <property type="evidence" value="ECO:0007669"/>
    <property type="project" value="TreeGrafter"/>
</dbReference>
<dbReference type="GO" id="GO:0005524">
    <property type="term" value="F:ATP binding"/>
    <property type="evidence" value="ECO:0007669"/>
    <property type="project" value="UniProtKB-KW"/>
</dbReference>
<feature type="domain" description="PI3K/PI4K catalytic" evidence="16">
    <location>
        <begin position="861"/>
        <end position="1193"/>
    </location>
</feature>
<feature type="region of interest" description="Disordered" evidence="15">
    <location>
        <begin position="100"/>
        <end position="120"/>
    </location>
</feature>
<feature type="coiled-coil region" evidence="14">
    <location>
        <begin position="205"/>
        <end position="232"/>
    </location>
</feature>
<dbReference type="RefSeq" id="XP_064849860.1">
    <property type="nucleotide sequence ID" value="XM_064993788.1"/>
</dbReference>
<evidence type="ECO:0000256" key="7">
    <source>
        <dbReference type="ARBA" id="ARBA00022777"/>
    </source>
</evidence>
<evidence type="ECO:0000256" key="2">
    <source>
        <dbReference type="ARBA" id="ARBA00004481"/>
    </source>
</evidence>
<evidence type="ECO:0000256" key="14">
    <source>
        <dbReference type="SAM" id="Coils"/>
    </source>
</evidence>
<dbReference type="EC" id="2.7.1.137" evidence="4"/>
<dbReference type="FunFam" id="3.30.1010.10:FF:000002">
    <property type="entry name" value="Phosphatidylinositol 3-kinase catalytic subunit type 3"/>
    <property type="match status" value="1"/>
</dbReference>
<feature type="domain" description="PIK helical" evidence="17">
    <location>
        <begin position="396"/>
        <end position="670"/>
    </location>
</feature>
<dbReference type="InterPro" id="IPR035892">
    <property type="entry name" value="C2_domain_sf"/>
</dbReference>
<feature type="compositionally biased region" description="Polar residues" evidence="15">
    <location>
        <begin position="107"/>
        <end position="120"/>
    </location>
</feature>
<dbReference type="GO" id="GO:0000407">
    <property type="term" value="C:phagophore assembly site"/>
    <property type="evidence" value="ECO:0007669"/>
    <property type="project" value="TreeGrafter"/>
</dbReference>
<dbReference type="EMBL" id="BTFZ01000001">
    <property type="protein sequence ID" value="GMM32860.1"/>
    <property type="molecule type" value="Genomic_DNA"/>
</dbReference>
<dbReference type="GO" id="GO:0000045">
    <property type="term" value="P:autophagosome assembly"/>
    <property type="evidence" value="ECO:0007669"/>
    <property type="project" value="TreeGrafter"/>
</dbReference>
<dbReference type="GO" id="GO:0010008">
    <property type="term" value="C:endosome membrane"/>
    <property type="evidence" value="ECO:0007669"/>
    <property type="project" value="UniProtKB-SubCell"/>
</dbReference>
<dbReference type="InterPro" id="IPR002420">
    <property type="entry name" value="PI3K-type_C2_dom"/>
</dbReference>
<dbReference type="SMART" id="SM00145">
    <property type="entry name" value="PI3Ka"/>
    <property type="match status" value="1"/>
</dbReference>
<evidence type="ECO:0000256" key="6">
    <source>
        <dbReference type="ARBA" id="ARBA00022741"/>
    </source>
</evidence>
<evidence type="ECO:0000256" key="5">
    <source>
        <dbReference type="ARBA" id="ARBA00022679"/>
    </source>
</evidence>
<organism evidence="19 20">
    <name type="scientific">Saccharomycopsis crataegensis</name>
    <dbReference type="NCBI Taxonomy" id="43959"/>
    <lineage>
        <taxon>Eukaryota</taxon>
        <taxon>Fungi</taxon>
        <taxon>Dikarya</taxon>
        <taxon>Ascomycota</taxon>
        <taxon>Saccharomycotina</taxon>
        <taxon>Saccharomycetes</taxon>
        <taxon>Saccharomycopsidaceae</taxon>
        <taxon>Saccharomycopsis</taxon>
    </lineage>
</organism>
<evidence type="ECO:0000259" key="16">
    <source>
        <dbReference type="PROSITE" id="PS50290"/>
    </source>
</evidence>
<dbReference type="Pfam" id="PF00792">
    <property type="entry name" value="PI3K_C2"/>
    <property type="match status" value="1"/>
</dbReference>
<evidence type="ECO:0000256" key="4">
    <source>
        <dbReference type="ARBA" id="ARBA00012073"/>
    </source>
</evidence>
<keyword evidence="20" id="KW-1185">Reference proteome</keyword>
<evidence type="ECO:0000313" key="19">
    <source>
        <dbReference type="EMBL" id="GMM32860.1"/>
    </source>
</evidence>
<accession>A0AAV5QD38</accession>
<keyword evidence="5" id="KW-0808">Transferase</keyword>
<dbReference type="InterPro" id="IPR018936">
    <property type="entry name" value="PI3/4_kinase_CS"/>
</dbReference>
<keyword evidence="6" id="KW-0547">Nucleotide-binding</keyword>
<comment type="function">
    <text evidence="11">Multifunctional phosphatidylinositol 3-kinase involved in acidification of vacuoles, pH-dependent cell growth, and autophagocytosis. Plays an important role in protein transport and virulence. Component of the autophagy-specific VPS34 PI3-kinase complex I essential to recruit the ATG8-phosphatidylinositol conjugate and the ATG12-ATG5 conjugate to the pre-autophagosomal structure. Also involved in endosome-to-Golgi retrograde transport as part of the VPS34 PI3-kinase complex II. This second complex is required for the endosome-to-Golgi retrieval of PEP1 and KEX2, and the recruitment of VPS5 and VPS7, two components of the retromer complex, to endosomal membranes (probably through the synthesis of a specific pool of phosphatidylinositol 3-phosphate recruiting the retromer to the endosomes). Finally, it might also be involved in ethanol tolerance and cell wall integrity.</text>
</comment>
<evidence type="ECO:0000256" key="3">
    <source>
        <dbReference type="ARBA" id="ARBA00006209"/>
    </source>
</evidence>
<evidence type="ECO:0000259" key="18">
    <source>
        <dbReference type="PROSITE" id="PS51547"/>
    </source>
</evidence>
<dbReference type="InterPro" id="IPR036940">
    <property type="entry name" value="PI3/4_kinase_cat_sf"/>
</dbReference>
<evidence type="ECO:0000256" key="10">
    <source>
        <dbReference type="ARBA" id="ARBA00041128"/>
    </source>
</evidence>
<proteinExistence type="inferred from homology"/>
<sequence>MDKGTVSASFALSSELDTTFKFKVLAIEGQFEKLVSQSARISNPKLYQCLSKIKYNSDLFIVAQLFNGNIPLSLPVQTKYVSFDYNQHLYRQEGLNNVGDSLGRGNGTSSKPEKNNGSLITDSVNTPYRRVFNQWIDMPINYNQLPLESKLQFKVYEYVNNEKVVFGQCSISLFDLLDGSLQRGHQLIRLDLNSQRFGMAIGSTDKEYETQLKELESAMKKMETLVNEEESSSTSNGGNDDWLNSMVIKKIEKLKKKVIKNNLNNFNLFIELVNFNVPIIYNDFIYTTRNYLAEENNNLLKTTNANDSILASKNNSMNNSVITEKKNNGVIRTSNQTNITNGLVVEQSIDIDSINDNAKFSTAVVYDPEQYNTQPIELKYHELERSLNNSNYKRLADKNLKPNLKLKKHLNKILNYSSIRQLNNREKNLIYKFKYYLINNFKLNSFSLNSSNFLNFLLKSINWERNSEIQEIQEILTNLTMNKLEISLTNTLELLGPIFNNNTLVRNFAVNNLKHFNDKELNLYLLQLIQALKFDDYIFENNNRGSSNNNDFSSIIDVGSKEELVSLYKSLKYNKNSGPINNSYSSFDNDLSSTNDSNEVNGIGNGENTTNHDDRYNLDENLSPLANFLIYKAIHNKYLGNYFYWYVKLESKDSENDFKEQLVFKKIIKVFKKHLKNLESYKQQQQQLESSQLVNNSTMNNKGRNGELDERLISRNNSVESDINELDSSEDISQARKTSEHNIDLQASGTGYYKTIKSGVHKIFDKSNKLMGQSSNDDNGGIELTGNELDLSLLQDQINFVNKISQLTMMIKNLKKSTPEKQQFLRSYLLKNEANYQYFDPNNTQPLTLPLNPKIKILYIIAEQCAVFKSSLSPLKLTFRVLKEESSKNDGNDNDNDDDDAVGDGDTYSFMYKIGDDLRQDQLIIQIIKMIAKLLKDENLKLKLNPYEILATGLNEGMIEFIPNLTVDKILTKYQNILNFFKTENPYGDFEGQNIGERESSDRMVKDVIKKDSLETSIAEAINTANNGPNNDNPNLQGIHPKIMDNFVKSCAGYCVITYLLGIGDRHLDNLLICQNGRFFHVDFGYILGKDPKPFPPLMKLPIEIIDGFGGLNSKHFQDFKNYCFICFLTLRKNSNLILNLLELMMFGNIPDLKVDGKNAILKVQEKFMLDLNDEEAIVYFQNLINDSVNAFLPVVIDKLHSLAQYWRA</sequence>
<keyword evidence="8" id="KW-0067">ATP-binding</keyword>
<dbReference type="PANTHER" id="PTHR10048">
    <property type="entry name" value="PHOSPHATIDYLINOSITOL KINASE"/>
    <property type="match status" value="1"/>
</dbReference>
<dbReference type="InterPro" id="IPR001263">
    <property type="entry name" value="PI3K_accessory_dom"/>
</dbReference>
<dbReference type="PROSITE" id="PS51545">
    <property type="entry name" value="PIK_HELICAL"/>
    <property type="match status" value="1"/>
</dbReference>
<name>A0AAV5QD38_9ASCO</name>
<evidence type="ECO:0000256" key="8">
    <source>
        <dbReference type="ARBA" id="ARBA00022840"/>
    </source>
</evidence>